<dbReference type="EMBL" id="DYUK01000099">
    <property type="protein sequence ID" value="HJG79700.1"/>
    <property type="molecule type" value="Genomic_DNA"/>
</dbReference>
<gene>
    <name evidence="2" type="ORF">K8V08_04725</name>
</gene>
<dbReference type="AlphaFoldDB" id="A0A921MCQ1"/>
<keyword evidence="1" id="KW-1133">Transmembrane helix</keyword>
<evidence type="ECO:0000313" key="2">
    <source>
        <dbReference type="EMBL" id="HJG79700.1"/>
    </source>
</evidence>
<organism evidence="2 3">
    <name type="scientific">Brevibacterium senegalense</name>
    <dbReference type="NCBI Taxonomy" id="1033736"/>
    <lineage>
        <taxon>Bacteria</taxon>
        <taxon>Bacillati</taxon>
        <taxon>Actinomycetota</taxon>
        <taxon>Actinomycetes</taxon>
        <taxon>Micrococcales</taxon>
        <taxon>Brevibacteriaceae</taxon>
        <taxon>Brevibacterium</taxon>
    </lineage>
</organism>
<reference evidence="2" key="1">
    <citation type="journal article" date="2021" name="PeerJ">
        <title>Extensive microbial diversity within the chicken gut microbiome revealed by metagenomics and culture.</title>
        <authorList>
            <person name="Gilroy R."/>
            <person name="Ravi A."/>
            <person name="Getino M."/>
            <person name="Pursley I."/>
            <person name="Horton D.L."/>
            <person name="Alikhan N.F."/>
            <person name="Baker D."/>
            <person name="Gharbi K."/>
            <person name="Hall N."/>
            <person name="Watson M."/>
            <person name="Adriaenssens E.M."/>
            <person name="Foster-Nyarko E."/>
            <person name="Jarju S."/>
            <person name="Secka A."/>
            <person name="Antonio M."/>
            <person name="Oren A."/>
            <person name="Chaudhuri R.R."/>
            <person name="La Ragione R."/>
            <person name="Hildebrand F."/>
            <person name="Pallen M.J."/>
        </authorList>
    </citation>
    <scope>NUCLEOTIDE SEQUENCE</scope>
    <source>
        <strain evidence="2">ChiGjej5B5-7349</strain>
    </source>
</reference>
<proteinExistence type="predicted"/>
<name>A0A921MCQ1_9MICO</name>
<accession>A0A921MCQ1</accession>
<comment type="caution">
    <text evidence="2">The sequence shown here is derived from an EMBL/GenBank/DDBJ whole genome shotgun (WGS) entry which is preliminary data.</text>
</comment>
<dbReference type="Proteomes" id="UP000784435">
    <property type="component" value="Unassembled WGS sequence"/>
</dbReference>
<feature type="non-terminal residue" evidence="2">
    <location>
        <position position="1"/>
    </location>
</feature>
<evidence type="ECO:0000256" key="1">
    <source>
        <dbReference type="SAM" id="Phobius"/>
    </source>
</evidence>
<sequence length="62" mass="6645">FEWAGGIRAIANLSGLHLKRRARDSDAAVLGRLTPLPAVLWIGVFWVLALTPAALVIAVALR</sequence>
<evidence type="ECO:0000313" key="3">
    <source>
        <dbReference type="Proteomes" id="UP000784435"/>
    </source>
</evidence>
<dbReference type="InterPro" id="IPR049500">
    <property type="entry name" value="Peptidase_M50B-like"/>
</dbReference>
<protein>
    <submittedName>
        <fullName evidence="2">M50 family metallopeptidase</fullName>
    </submittedName>
</protein>
<feature type="transmembrane region" description="Helical" evidence="1">
    <location>
        <begin position="38"/>
        <end position="61"/>
    </location>
</feature>
<reference evidence="2" key="2">
    <citation type="submission" date="2021-09" db="EMBL/GenBank/DDBJ databases">
        <authorList>
            <person name="Gilroy R."/>
        </authorList>
    </citation>
    <scope>NUCLEOTIDE SEQUENCE</scope>
    <source>
        <strain evidence="2">ChiGjej5B5-7349</strain>
    </source>
</reference>
<keyword evidence="1" id="KW-0812">Transmembrane</keyword>
<dbReference type="Pfam" id="PF13398">
    <property type="entry name" value="Peptidase_M50B"/>
    <property type="match status" value="1"/>
</dbReference>
<keyword evidence="1" id="KW-0472">Membrane</keyword>